<dbReference type="EMBL" id="CP001615">
    <property type="protein sequence ID" value="ACQ71510.1"/>
    <property type="molecule type" value="Genomic_DNA"/>
</dbReference>
<gene>
    <name evidence="1" type="ordered locus">EAT1b_2593</name>
</gene>
<accession>C4L4E7</accession>
<dbReference type="RefSeq" id="WP_015881069.1">
    <property type="nucleotide sequence ID" value="NC_012673.1"/>
</dbReference>
<evidence type="ECO:0000313" key="1">
    <source>
        <dbReference type="EMBL" id="ACQ71510.1"/>
    </source>
</evidence>
<proteinExistence type="predicted"/>
<name>C4L4E7_EXISA</name>
<dbReference type="OrthoDB" id="2874112at2"/>
<evidence type="ECO:0008006" key="3">
    <source>
        <dbReference type="Google" id="ProtNLM"/>
    </source>
</evidence>
<dbReference type="AlphaFoldDB" id="C4L4E7"/>
<protein>
    <recommendedName>
        <fullName evidence="3">DUF1832 domain-containing protein</fullName>
    </recommendedName>
</protein>
<organism evidence="1 2">
    <name type="scientific">Exiguobacterium sp. (strain ATCC BAA-1283 / AT1b)</name>
    <dbReference type="NCBI Taxonomy" id="360911"/>
    <lineage>
        <taxon>Bacteria</taxon>
        <taxon>Bacillati</taxon>
        <taxon>Bacillota</taxon>
        <taxon>Bacilli</taxon>
        <taxon>Bacillales</taxon>
        <taxon>Bacillales Family XII. Incertae Sedis</taxon>
        <taxon>Exiguobacterium</taxon>
    </lineage>
</organism>
<dbReference type="STRING" id="360911.EAT1b_2593"/>
<keyword evidence="2" id="KW-1185">Reference proteome</keyword>
<evidence type="ECO:0000313" key="2">
    <source>
        <dbReference type="Proteomes" id="UP000000716"/>
    </source>
</evidence>
<dbReference type="Proteomes" id="UP000000716">
    <property type="component" value="Chromosome"/>
</dbReference>
<sequence>MDSKGIKLSQISKNRIDTIIGHIEHYVPKDTRPFVVKLSLMHGIENHSVSSVLPTELSSSAWEMGSIINGNDYLLAKHLIINELQKEIDDEKIIRDHMKRFIELGVKDIASLLESDDAIFEEEFLIKLLSV</sequence>
<dbReference type="KEGG" id="eat:EAT1b_2593"/>
<dbReference type="HOGENOM" id="CLU_1924421_0_0_9"/>
<reference evidence="1 2" key="1">
    <citation type="journal article" date="2011" name="J. Bacteriol.">
        <title>Complete genome sequence of the Thermophilic Bacterium Exiguobacterium sp. AT1b.</title>
        <authorList>
            <person name="Vishnivetskaya T.A."/>
            <person name="Lucas S."/>
            <person name="Copeland A."/>
            <person name="Lapidus A."/>
            <person name="Glavina Del Rio T."/>
            <person name="Dalin E."/>
            <person name="Tice H."/>
            <person name="Bruce D.C."/>
            <person name="Goodwin L.A."/>
            <person name="Pitluck S."/>
            <person name="Saunders E."/>
            <person name="Brettin T."/>
            <person name="Detter C."/>
            <person name="Han C."/>
            <person name="Larimer F."/>
            <person name="Land M.L."/>
            <person name="Hauser L.J."/>
            <person name="Kyrpides N.C."/>
            <person name="Ovchinnikova G."/>
            <person name="Kathariou S."/>
            <person name="Ramaley R.F."/>
            <person name="Rodrigues D.F."/>
            <person name="Hendrix C."/>
            <person name="Richardson P."/>
            <person name="Tiedje J.M."/>
        </authorList>
    </citation>
    <scope>NUCLEOTIDE SEQUENCE [LARGE SCALE GENOMIC DNA]</scope>
    <source>
        <strain evidence="2">ATCC BAA-1283 / AT1b</strain>
    </source>
</reference>